<keyword evidence="2" id="KW-0489">Methyltransferase</keyword>
<dbReference type="AlphaFoldDB" id="A0A3A4NQG2"/>
<dbReference type="SUPFAM" id="SSF51726">
    <property type="entry name" value="UROD/MetE-like"/>
    <property type="match status" value="1"/>
</dbReference>
<gene>
    <name evidence="2" type="ORF">C4520_10515</name>
</gene>
<dbReference type="NCBIfam" id="NF004889">
    <property type="entry name" value="PRK06252.1"/>
    <property type="match status" value="1"/>
</dbReference>
<organism evidence="2 3">
    <name type="scientific">Abyssobacteria bacterium (strain SURF_5)</name>
    <dbReference type="NCBI Taxonomy" id="2093360"/>
    <lineage>
        <taxon>Bacteria</taxon>
        <taxon>Pseudomonadati</taxon>
        <taxon>Candidatus Hydrogenedentota</taxon>
        <taxon>Candidatus Abyssobacteria</taxon>
    </lineage>
</organism>
<feature type="domain" description="Uroporphyrinogen decarboxylase (URO-D)" evidence="1">
    <location>
        <begin position="7"/>
        <end position="333"/>
    </location>
</feature>
<dbReference type="PANTHER" id="PTHR47099:SF1">
    <property type="entry name" value="METHYLCOBAMIDE:COM METHYLTRANSFERASE MTBA"/>
    <property type="match status" value="1"/>
</dbReference>
<proteinExistence type="predicted"/>
<dbReference type="InterPro" id="IPR000257">
    <property type="entry name" value="Uroporphyrinogen_deCOase"/>
</dbReference>
<name>A0A3A4NQG2_ABYX5</name>
<evidence type="ECO:0000313" key="2">
    <source>
        <dbReference type="EMBL" id="RJP21149.1"/>
    </source>
</evidence>
<dbReference type="Pfam" id="PF01208">
    <property type="entry name" value="URO-D"/>
    <property type="match status" value="1"/>
</dbReference>
<sequence>MRQKALNLLQGKRDSEFLCFSGMGNVTTEGMKATGIRFAQAHTDAGKMAKLAATSFRLFGFQSAVVPFDVAIEAELLGCPINFYTEVDPQEILYPTVKEKTISSAAGIRIPSDLANAGRVPMVRQALSLLKSDVGGEIPIGTYIMGPFTVAGQTMELDHLLKLCLKKPEEVSEILGIYSSLIVELAKSYFAAGADYITIREMGACSDVLRPTLFRSLVEPHLKDIFRKSAGPLVLHICGKSNGIIDSMNGCGASALSVDQKNDLRQTRESIGKAPVVLGNFDPYNVLVRGTPQDVRRAVAHCIEDGVDAVWPGCDIWPTAPRENMEALMAAVAAGRRERK</sequence>
<dbReference type="GO" id="GO:0006779">
    <property type="term" value="P:porphyrin-containing compound biosynthetic process"/>
    <property type="evidence" value="ECO:0007669"/>
    <property type="project" value="InterPro"/>
</dbReference>
<dbReference type="EMBL" id="QZKU01000070">
    <property type="protein sequence ID" value="RJP21149.1"/>
    <property type="molecule type" value="Genomic_DNA"/>
</dbReference>
<dbReference type="PANTHER" id="PTHR47099">
    <property type="entry name" value="METHYLCOBAMIDE:COM METHYLTRANSFERASE MTBA"/>
    <property type="match status" value="1"/>
</dbReference>
<evidence type="ECO:0000259" key="1">
    <source>
        <dbReference type="Pfam" id="PF01208"/>
    </source>
</evidence>
<accession>A0A3A4NQG2</accession>
<protein>
    <submittedName>
        <fullName evidence="2">Methyltransferase</fullName>
    </submittedName>
</protein>
<dbReference type="GO" id="GO:0032259">
    <property type="term" value="P:methylation"/>
    <property type="evidence" value="ECO:0007669"/>
    <property type="project" value="UniProtKB-KW"/>
</dbReference>
<evidence type="ECO:0000313" key="3">
    <source>
        <dbReference type="Proteomes" id="UP000265882"/>
    </source>
</evidence>
<dbReference type="InterPro" id="IPR038071">
    <property type="entry name" value="UROD/MetE-like_sf"/>
</dbReference>
<dbReference type="GO" id="GO:0004853">
    <property type="term" value="F:uroporphyrinogen decarboxylase activity"/>
    <property type="evidence" value="ECO:0007669"/>
    <property type="project" value="InterPro"/>
</dbReference>
<dbReference type="InterPro" id="IPR052024">
    <property type="entry name" value="Methanogen_methyltrans"/>
</dbReference>
<dbReference type="Gene3D" id="3.20.20.210">
    <property type="match status" value="1"/>
</dbReference>
<reference evidence="2 3" key="1">
    <citation type="journal article" date="2017" name="ISME J.">
        <title>Energy and carbon metabolisms in a deep terrestrial subsurface fluid microbial community.</title>
        <authorList>
            <person name="Momper L."/>
            <person name="Jungbluth S.P."/>
            <person name="Lee M.D."/>
            <person name="Amend J.P."/>
        </authorList>
    </citation>
    <scope>NUCLEOTIDE SEQUENCE [LARGE SCALE GENOMIC DNA]</scope>
    <source>
        <strain evidence="2">SURF_5</strain>
    </source>
</reference>
<dbReference type="Proteomes" id="UP000265882">
    <property type="component" value="Unassembled WGS sequence"/>
</dbReference>
<keyword evidence="2" id="KW-0808">Transferase</keyword>
<comment type="caution">
    <text evidence="2">The sequence shown here is derived from an EMBL/GenBank/DDBJ whole genome shotgun (WGS) entry which is preliminary data.</text>
</comment>
<dbReference type="GO" id="GO:0008168">
    <property type="term" value="F:methyltransferase activity"/>
    <property type="evidence" value="ECO:0007669"/>
    <property type="project" value="UniProtKB-KW"/>
</dbReference>